<protein>
    <submittedName>
        <fullName evidence="2">Uncharacterized protein</fullName>
    </submittedName>
</protein>
<dbReference type="PANTHER" id="PTHR37415">
    <property type="entry name" value="EFF-1A"/>
    <property type="match status" value="1"/>
</dbReference>
<dbReference type="AlphaFoldDB" id="A0A8S1HUD5"/>
<keyword evidence="3" id="KW-1185">Reference proteome</keyword>
<dbReference type="Proteomes" id="UP000835052">
    <property type="component" value="Unassembled WGS sequence"/>
</dbReference>
<dbReference type="PANTHER" id="PTHR37415:SF1">
    <property type="entry name" value="CELL FUSION PROTEIN AFF-1"/>
    <property type="match status" value="1"/>
</dbReference>
<keyword evidence="1" id="KW-1133">Transmembrane helix</keyword>
<dbReference type="OrthoDB" id="5916841at2759"/>
<dbReference type="InterPro" id="IPR043076">
    <property type="entry name" value="Fusogen_EFF/AFF_dom3"/>
</dbReference>
<reference evidence="2" key="1">
    <citation type="submission" date="2020-10" db="EMBL/GenBank/DDBJ databases">
        <authorList>
            <person name="Kikuchi T."/>
        </authorList>
    </citation>
    <scope>NUCLEOTIDE SEQUENCE</scope>
    <source>
        <strain evidence="2">NKZ352</strain>
    </source>
</reference>
<name>A0A8S1HUD5_9PELO</name>
<organism evidence="2 3">
    <name type="scientific">Caenorhabditis auriculariae</name>
    <dbReference type="NCBI Taxonomy" id="2777116"/>
    <lineage>
        <taxon>Eukaryota</taxon>
        <taxon>Metazoa</taxon>
        <taxon>Ecdysozoa</taxon>
        <taxon>Nematoda</taxon>
        <taxon>Chromadorea</taxon>
        <taxon>Rhabditida</taxon>
        <taxon>Rhabditina</taxon>
        <taxon>Rhabditomorpha</taxon>
        <taxon>Rhabditoidea</taxon>
        <taxon>Rhabditidae</taxon>
        <taxon>Peloderinae</taxon>
        <taxon>Caenorhabditis</taxon>
    </lineage>
</organism>
<dbReference type="InterPro" id="IPR029213">
    <property type="entry name" value="Fusogen_EFF/AFF"/>
</dbReference>
<sequence length="170" mass="19496">MGTVHITLYDNDRKNVANFACTTQFGNSLQDAASRISLPSNINREQYVCILADEQAREKEICKWIPYEEHSMKRYKDESRWSAGHSPCPPSECNNMDRSPSEALTWFLDFTYMYEFANIRGLDNWVKVGLHLAFCTMLVLVLILVLTKCLIPLACFSLSVSFKKKKGAKR</sequence>
<gene>
    <name evidence="2" type="ORF">CAUJ_LOCUS12539</name>
</gene>
<evidence type="ECO:0000313" key="3">
    <source>
        <dbReference type="Proteomes" id="UP000835052"/>
    </source>
</evidence>
<feature type="transmembrane region" description="Helical" evidence="1">
    <location>
        <begin position="130"/>
        <end position="160"/>
    </location>
</feature>
<proteinExistence type="predicted"/>
<evidence type="ECO:0000313" key="2">
    <source>
        <dbReference type="EMBL" id="CAD6196625.1"/>
    </source>
</evidence>
<dbReference type="EMBL" id="CAJGYM010000076">
    <property type="protein sequence ID" value="CAD6196625.1"/>
    <property type="molecule type" value="Genomic_DNA"/>
</dbReference>
<keyword evidence="1" id="KW-0472">Membrane</keyword>
<comment type="caution">
    <text evidence="2">The sequence shown here is derived from an EMBL/GenBank/DDBJ whole genome shotgun (WGS) entry which is preliminary data.</text>
</comment>
<dbReference type="Pfam" id="PF14884">
    <property type="entry name" value="EFF-AFF"/>
    <property type="match status" value="1"/>
</dbReference>
<evidence type="ECO:0000256" key="1">
    <source>
        <dbReference type="SAM" id="Phobius"/>
    </source>
</evidence>
<keyword evidence="1" id="KW-0812">Transmembrane</keyword>
<dbReference type="Gene3D" id="2.60.40.3980">
    <property type="entry name" value="Cell-cell fusogen EFF/AFF, domain 3"/>
    <property type="match status" value="1"/>
</dbReference>
<dbReference type="GO" id="GO:0000768">
    <property type="term" value="P:syncytium formation by plasma membrane fusion"/>
    <property type="evidence" value="ECO:0007669"/>
    <property type="project" value="TreeGrafter"/>
</dbReference>
<accession>A0A8S1HUD5</accession>
<dbReference type="GO" id="GO:0044291">
    <property type="term" value="C:cell-cell contact zone"/>
    <property type="evidence" value="ECO:0007669"/>
    <property type="project" value="TreeGrafter"/>
</dbReference>